<evidence type="ECO:0000256" key="3">
    <source>
        <dbReference type="ARBA" id="ARBA00022989"/>
    </source>
</evidence>
<dbReference type="SUPFAM" id="SSF103473">
    <property type="entry name" value="MFS general substrate transporter"/>
    <property type="match status" value="1"/>
</dbReference>
<dbReference type="PANTHER" id="PTHR24064">
    <property type="entry name" value="SOLUTE CARRIER FAMILY 22 MEMBER"/>
    <property type="match status" value="1"/>
</dbReference>
<comment type="subcellular location">
    <subcellularLocation>
        <location evidence="1">Membrane</location>
        <topology evidence="1">Multi-pass membrane protein</topology>
    </subcellularLocation>
</comment>
<dbReference type="Proteomes" id="UP000887566">
    <property type="component" value="Unplaced"/>
</dbReference>
<feature type="domain" description="Major facilitator superfamily (MFS) profile" evidence="6">
    <location>
        <begin position="310"/>
        <end position="530"/>
    </location>
</feature>
<dbReference type="InterPro" id="IPR020846">
    <property type="entry name" value="MFS_dom"/>
</dbReference>
<feature type="transmembrane region" description="Helical" evidence="5">
    <location>
        <begin position="472"/>
        <end position="490"/>
    </location>
</feature>
<dbReference type="Gene3D" id="1.20.1250.20">
    <property type="entry name" value="MFS general substrate transporter like domains"/>
    <property type="match status" value="1"/>
</dbReference>
<evidence type="ECO:0000259" key="6">
    <source>
        <dbReference type="PROSITE" id="PS50850"/>
    </source>
</evidence>
<evidence type="ECO:0000256" key="4">
    <source>
        <dbReference type="ARBA" id="ARBA00023136"/>
    </source>
</evidence>
<feature type="transmembrane region" description="Helical" evidence="5">
    <location>
        <begin position="311"/>
        <end position="332"/>
    </location>
</feature>
<protein>
    <submittedName>
        <fullName evidence="8">Major facilitator superfamily (MFS) profile domain-containing protein</fullName>
    </submittedName>
</protein>
<feature type="transmembrane region" description="Helical" evidence="5">
    <location>
        <begin position="403"/>
        <end position="426"/>
    </location>
</feature>
<evidence type="ECO:0000256" key="2">
    <source>
        <dbReference type="ARBA" id="ARBA00022692"/>
    </source>
</evidence>
<feature type="transmembrane region" description="Helical" evidence="5">
    <location>
        <begin position="144"/>
        <end position="162"/>
    </location>
</feature>
<dbReference type="Pfam" id="PF00083">
    <property type="entry name" value="Sugar_tr"/>
    <property type="match status" value="1"/>
</dbReference>
<evidence type="ECO:0000313" key="8">
    <source>
        <dbReference type="WBParaSite" id="PSAMB.scaffold4248size15212.g23895.t1"/>
    </source>
</evidence>
<keyword evidence="3 5" id="KW-1133">Transmembrane helix</keyword>
<feature type="transmembrane region" description="Helical" evidence="5">
    <location>
        <begin position="228"/>
        <end position="247"/>
    </location>
</feature>
<dbReference type="InterPro" id="IPR036259">
    <property type="entry name" value="MFS_trans_sf"/>
</dbReference>
<dbReference type="GO" id="GO:0022857">
    <property type="term" value="F:transmembrane transporter activity"/>
    <property type="evidence" value="ECO:0007669"/>
    <property type="project" value="InterPro"/>
</dbReference>
<keyword evidence="4 5" id="KW-0472">Membrane</keyword>
<keyword evidence="2 5" id="KW-0812">Transmembrane</keyword>
<evidence type="ECO:0000256" key="5">
    <source>
        <dbReference type="SAM" id="Phobius"/>
    </source>
</evidence>
<keyword evidence="7" id="KW-1185">Reference proteome</keyword>
<feature type="transmembrane region" description="Helical" evidence="5">
    <location>
        <begin position="115"/>
        <end position="132"/>
    </location>
</feature>
<organism evidence="7 8">
    <name type="scientific">Plectus sambesii</name>
    <dbReference type="NCBI Taxonomy" id="2011161"/>
    <lineage>
        <taxon>Eukaryota</taxon>
        <taxon>Metazoa</taxon>
        <taxon>Ecdysozoa</taxon>
        <taxon>Nematoda</taxon>
        <taxon>Chromadorea</taxon>
        <taxon>Plectida</taxon>
        <taxon>Plectina</taxon>
        <taxon>Plectoidea</taxon>
        <taxon>Plectidae</taxon>
        <taxon>Plectus</taxon>
    </lineage>
</organism>
<feature type="transmembrane region" description="Helical" evidence="5">
    <location>
        <begin position="344"/>
        <end position="364"/>
    </location>
</feature>
<accession>A0A914WLX5</accession>
<proteinExistence type="predicted"/>
<dbReference type="AlphaFoldDB" id="A0A914WLX5"/>
<evidence type="ECO:0000313" key="7">
    <source>
        <dbReference type="Proteomes" id="UP000887566"/>
    </source>
</evidence>
<feature type="transmembrane region" description="Helical" evidence="5">
    <location>
        <begin position="376"/>
        <end position="397"/>
    </location>
</feature>
<name>A0A914WLX5_9BILA</name>
<evidence type="ECO:0000256" key="1">
    <source>
        <dbReference type="ARBA" id="ARBA00004141"/>
    </source>
</evidence>
<feature type="transmembrane region" description="Helical" evidence="5">
    <location>
        <begin position="168"/>
        <end position="192"/>
    </location>
</feature>
<dbReference type="GO" id="GO:0016020">
    <property type="term" value="C:membrane"/>
    <property type="evidence" value="ECO:0007669"/>
    <property type="project" value="UniProtKB-SubCell"/>
</dbReference>
<dbReference type="PROSITE" id="PS50850">
    <property type="entry name" value="MFS"/>
    <property type="match status" value="1"/>
</dbReference>
<feature type="transmembrane region" description="Helical" evidence="5">
    <location>
        <begin position="204"/>
        <end position="222"/>
    </location>
</feature>
<dbReference type="InterPro" id="IPR005828">
    <property type="entry name" value="MFS_sugar_transport-like"/>
</dbReference>
<dbReference type="WBParaSite" id="PSAMB.scaffold4248size15212.g23895.t1">
    <property type="protein sequence ID" value="PSAMB.scaffold4248size15212.g23895.t1"/>
    <property type="gene ID" value="PSAMB.scaffold4248size15212.g23895"/>
</dbReference>
<sequence>MSSTEQLKNDLTFDQVFKRIKTYGWYQVYFAVTIQLFCFCHAANFAGGLFSLGGLIPIYTCTDDNITAVYDKDFIVHNASAACQAIHACTNLTVENAWFSMYQEFDWVCQPANRISRLASFLPLAGAVGYMASGHLSDHFGRKWPAFIGICVSVFGGLINSVAPNWIIYYAVIVVQYLLQPMYHGAAFTLCMESVGSKWRIMQSFTFQYTLAFTYAGLLAYLTQNWRLNLAIVNALALPALVSFLFVEESPRWMVQKHRYKEAAKSVNKIARWNGRGDVKHTESDMKRIEMGSQAQKHHYNVFHLFSQKKLALYCLSQITTGICMSMITSSIMMNVQDLAGSPFLNISLVGLLRIWTPFAVIAMERYSNWFGRKPLFLGAQSLVFLLFATIIAIQVSGQWEKLHALATACALFGVAVEIGLVWVAYKTYTVELFPTVVRTIAMNLFSVSGLIGDVIAPQLIYLKYYWRPMPYAGAAGLCLLSILLGLIILPETKGKPMPDSLEEVKAGRLRKIDTNAAKELQLLSTETNT</sequence>
<reference evidence="8" key="1">
    <citation type="submission" date="2022-11" db="UniProtKB">
        <authorList>
            <consortium name="WormBaseParasite"/>
        </authorList>
    </citation>
    <scope>IDENTIFICATION</scope>
</reference>
<feature type="transmembrane region" description="Helical" evidence="5">
    <location>
        <begin position="28"/>
        <end position="50"/>
    </location>
</feature>